<dbReference type="SUPFAM" id="SSF53067">
    <property type="entry name" value="Actin-like ATPase domain"/>
    <property type="match status" value="2"/>
</dbReference>
<dbReference type="InterPro" id="IPR043129">
    <property type="entry name" value="ATPase_NBD"/>
</dbReference>
<dbReference type="PANTHER" id="PTHR18964:SF149">
    <property type="entry name" value="BIFUNCTIONAL UDP-N-ACETYLGLUCOSAMINE 2-EPIMERASE_N-ACETYLMANNOSAMINE KINASE"/>
    <property type="match status" value="1"/>
</dbReference>
<dbReference type="Pfam" id="PF00480">
    <property type="entry name" value="ROK"/>
    <property type="match status" value="1"/>
</dbReference>
<dbReference type="Gene3D" id="1.10.10.10">
    <property type="entry name" value="Winged helix-like DNA-binding domain superfamily/Winged helix DNA-binding domain"/>
    <property type="match status" value="1"/>
</dbReference>
<proteinExistence type="inferred from homology"/>
<dbReference type="InterPro" id="IPR000600">
    <property type="entry name" value="ROK"/>
</dbReference>
<dbReference type="Gene3D" id="3.30.420.40">
    <property type="match status" value="2"/>
</dbReference>
<keyword evidence="3" id="KW-1185">Reference proteome</keyword>
<name>A0A9X3N6K6_9ACTN</name>
<dbReference type="InterPro" id="IPR036390">
    <property type="entry name" value="WH_DNA-bd_sf"/>
</dbReference>
<dbReference type="InterPro" id="IPR036388">
    <property type="entry name" value="WH-like_DNA-bd_sf"/>
</dbReference>
<organism evidence="2 3">
    <name type="scientific">Solirubrobacter phytolaccae</name>
    <dbReference type="NCBI Taxonomy" id="1404360"/>
    <lineage>
        <taxon>Bacteria</taxon>
        <taxon>Bacillati</taxon>
        <taxon>Actinomycetota</taxon>
        <taxon>Thermoleophilia</taxon>
        <taxon>Solirubrobacterales</taxon>
        <taxon>Solirubrobacteraceae</taxon>
        <taxon>Solirubrobacter</taxon>
    </lineage>
</organism>
<comment type="caution">
    <text evidence="2">The sequence shown here is derived from an EMBL/GenBank/DDBJ whole genome shotgun (WGS) entry which is preliminary data.</text>
</comment>
<evidence type="ECO:0000256" key="1">
    <source>
        <dbReference type="ARBA" id="ARBA00006479"/>
    </source>
</evidence>
<protein>
    <submittedName>
        <fullName evidence="2">ROK family protein</fullName>
    </submittedName>
</protein>
<gene>
    <name evidence="2" type="ORF">OJ997_02885</name>
</gene>
<dbReference type="SUPFAM" id="SSF46785">
    <property type="entry name" value="Winged helix' DNA-binding domain"/>
    <property type="match status" value="1"/>
</dbReference>
<dbReference type="Proteomes" id="UP001147653">
    <property type="component" value="Unassembled WGS sequence"/>
</dbReference>
<dbReference type="EMBL" id="JAPDDP010000004">
    <property type="protein sequence ID" value="MDA0179229.1"/>
    <property type="molecule type" value="Genomic_DNA"/>
</dbReference>
<dbReference type="RefSeq" id="WP_270023496.1">
    <property type="nucleotide sequence ID" value="NZ_JAPDDP010000004.1"/>
</dbReference>
<evidence type="ECO:0000313" key="2">
    <source>
        <dbReference type="EMBL" id="MDA0179229.1"/>
    </source>
</evidence>
<dbReference type="PANTHER" id="PTHR18964">
    <property type="entry name" value="ROK (REPRESSOR, ORF, KINASE) FAMILY"/>
    <property type="match status" value="1"/>
</dbReference>
<reference evidence="2" key="1">
    <citation type="submission" date="2022-10" db="EMBL/GenBank/DDBJ databases">
        <title>The WGS of Solirubrobacter phytolaccae KCTC 29190.</title>
        <authorList>
            <person name="Jiang Z."/>
        </authorList>
    </citation>
    <scope>NUCLEOTIDE SEQUENCE</scope>
    <source>
        <strain evidence="2">KCTC 29190</strain>
    </source>
</reference>
<accession>A0A9X3N6K6</accession>
<dbReference type="AlphaFoldDB" id="A0A9X3N6K6"/>
<comment type="similarity">
    <text evidence="1">Belongs to the ROK (NagC/XylR) family.</text>
</comment>
<evidence type="ECO:0000313" key="3">
    <source>
        <dbReference type="Proteomes" id="UP001147653"/>
    </source>
</evidence>
<sequence>MRWATASELLRLVHREPGITRRTAGEQLGLSSGTLAETVGRLRDASLLTETRAAAAGPGRPTTILEPHPRGPLVVVVELRARDWAVSSGDLAGHTTPVASGAIGDEPPARVLDEVATHVHDVLRASAGRVRAVVVAAAGTVSGTRLVQFTVRGWTDVELSVLAPEVTVLAGNDATLGGFAEAWTGAAREHAVALHLMVTEGLGGVLLVDGQPVRGARGRGGEFGHLPFGDPRLACPCGAHGCWGRTVDGEALARLAGHPRPTDPEGYARATLRTGERSAAVEDVAGALGAGIAGLVNAHDPDVVTIAGLAPLVRAAAPDAFARAYDRGLMLTNRDAPPPIRDSVHGDRGPARGALNLGFTHLTEPDALAEWAAEPARPAARG</sequence>